<dbReference type="CDD" id="cd00367">
    <property type="entry name" value="PTS-HPr_like"/>
    <property type="match status" value="1"/>
</dbReference>
<sequence>MLTLKESDITLNQAFDNKTKAIESIAQQLNSSELVASGYVQGMLQREQQNSTYLGNGIAIPHGTTDTRDLVNKTGVAIHHYPKGVEWGDGNTVYVAIGIAAKSDEHLSILKQLTKVLAAEGVESKLKSAKTKQDILAVLTGKAQLEFDFDASLIQTLFPASDMLQMCAVAGGLLKNSGNAGAEFVADIITKSPTSLGKGLWLASSNSSVSRTGMSVVTTANDCQYEGQPVKGLIAFAACNDSHLPALNKLTTLIAQGKQSVLLDSTPEQLISLFKSEQLQVDVNPSGQVNSAGNTAVFAIKNAHGLHARPGAMLVAEAKKFESDIRVSNLDSESSPVNAKSLMKVIALGVKHGHKLQFSATGSDAEQALVAIGKAIESGLGEG</sequence>
<accession>A0A9X3CGN1</accession>
<dbReference type="GO" id="GO:0005886">
    <property type="term" value="C:plasma membrane"/>
    <property type="evidence" value="ECO:0007669"/>
    <property type="project" value="TreeGrafter"/>
</dbReference>
<gene>
    <name evidence="13" type="primary">fruB</name>
    <name evidence="13" type="ORF">MD483_17140</name>
</gene>
<dbReference type="InterPro" id="IPR002114">
    <property type="entry name" value="PTS_HPr_Ser_P_site"/>
</dbReference>
<dbReference type="InterPro" id="IPR050893">
    <property type="entry name" value="Sugar_PTS"/>
</dbReference>
<dbReference type="Proteomes" id="UP001155586">
    <property type="component" value="Unassembled WGS sequence"/>
</dbReference>
<dbReference type="GO" id="GO:0016301">
    <property type="term" value="F:kinase activity"/>
    <property type="evidence" value="ECO:0007669"/>
    <property type="project" value="UniProtKB-KW"/>
</dbReference>
<dbReference type="PROSITE" id="PS00369">
    <property type="entry name" value="PTS_HPR_HIS"/>
    <property type="match status" value="1"/>
</dbReference>
<keyword evidence="8" id="KW-0808">Transferase</keyword>
<evidence type="ECO:0000256" key="4">
    <source>
        <dbReference type="ARBA" id="ARBA00022448"/>
    </source>
</evidence>
<dbReference type="PANTHER" id="PTHR30181:SF3">
    <property type="entry name" value="MULTIPHOSPHORYL TRANSFER PROTEIN"/>
    <property type="match status" value="1"/>
</dbReference>
<dbReference type="PANTHER" id="PTHR30181">
    <property type="entry name" value="MANNITOL PERMEASE IIC COMPONENT"/>
    <property type="match status" value="1"/>
</dbReference>
<dbReference type="CDD" id="cd00211">
    <property type="entry name" value="PTS_IIA_fru"/>
    <property type="match status" value="1"/>
</dbReference>
<dbReference type="InterPro" id="IPR001020">
    <property type="entry name" value="PTS_HPr_His_P_site"/>
</dbReference>
<evidence type="ECO:0000256" key="6">
    <source>
        <dbReference type="ARBA" id="ARBA00022553"/>
    </source>
</evidence>
<dbReference type="RefSeq" id="WP_265688684.1">
    <property type="nucleotide sequence ID" value="NZ_JAKRRX010000121.1"/>
</dbReference>
<dbReference type="PROSITE" id="PS00372">
    <property type="entry name" value="PTS_EIIA_TYPE_2_HIS"/>
    <property type="match status" value="1"/>
</dbReference>
<evidence type="ECO:0000259" key="11">
    <source>
        <dbReference type="PROSITE" id="PS51094"/>
    </source>
</evidence>
<dbReference type="PROSITE" id="PS51094">
    <property type="entry name" value="PTS_EIIA_TYPE_2"/>
    <property type="match status" value="1"/>
</dbReference>
<comment type="function">
    <text evidence="1">The phosphoenolpyruvate-dependent sugar phosphotransferase system (sugar PTS), a major carbohydrate active transport system, catalyzes the phosphorylation of incoming sugar substrates concomitantly with their translocation across the cell membrane. The enzyme II FruAB PTS system is involved in fructose transport.</text>
</comment>
<dbReference type="NCBIfam" id="TIGR01003">
    <property type="entry name" value="PTS_HPr_family"/>
    <property type="match status" value="1"/>
</dbReference>
<dbReference type="Gene3D" id="3.40.930.10">
    <property type="entry name" value="Mannitol-specific EII, Chain A"/>
    <property type="match status" value="2"/>
</dbReference>
<feature type="domain" description="HPr" evidence="12">
    <location>
        <begin position="293"/>
        <end position="383"/>
    </location>
</feature>
<dbReference type="AlphaFoldDB" id="A0A9X3CGN1"/>
<dbReference type="PROSITE" id="PS00589">
    <property type="entry name" value="PTS_HPR_SER"/>
    <property type="match status" value="1"/>
</dbReference>
<dbReference type="InterPro" id="IPR016152">
    <property type="entry name" value="PTrfase/Anion_transptr"/>
</dbReference>
<evidence type="ECO:0000256" key="9">
    <source>
        <dbReference type="ARBA" id="ARBA00022683"/>
    </source>
</evidence>
<keyword evidence="4" id="KW-0813">Transport</keyword>
<keyword evidence="6" id="KW-0597">Phosphoprotein</keyword>
<dbReference type="InterPro" id="IPR000032">
    <property type="entry name" value="HPr-like"/>
</dbReference>
<feature type="domain" description="PTS EIIA type-2" evidence="11">
    <location>
        <begin position="2"/>
        <end position="142"/>
    </location>
</feature>
<evidence type="ECO:0000313" key="14">
    <source>
        <dbReference type="Proteomes" id="UP001155586"/>
    </source>
</evidence>
<evidence type="ECO:0000256" key="5">
    <source>
        <dbReference type="ARBA" id="ARBA00022490"/>
    </source>
</evidence>
<dbReference type="GO" id="GO:0009401">
    <property type="term" value="P:phosphoenolpyruvate-dependent sugar phosphotransferase system"/>
    <property type="evidence" value="ECO:0007669"/>
    <property type="project" value="UniProtKB-KW"/>
</dbReference>
<keyword evidence="9" id="KW-0598">Phosphotransferase system</keyword>
<evidence type="ECO:0000256" key="1">
    <source>
        <dbReference type="ARBA" id="ARBA00003136"/>
    </source>
</evidence>
<dbReference type="NCBIfam" id="NF008319">
    <property type="entry name" value="PRK11109.1"/>
    <property type="match status" value="1"/>
</dbReference>
<reference evidence="13" key="1">
    <citation type="submission" date="2022-02" db="EMBL/GenBank/DDBJ databases">
        <title>Vibrio sp. nov., a new bacterium isolated from Bohai sea, China.</title>
        <authorList>
            <person name="Yuan Y."/>
        </authorList>
    </citation>
    <scope>NUCLEOTIDE SEQUENCE</scope>
    <source>
        <strain evidence="13">DBSS07</strain>
    </source>
</reference>
<evidence type="ECO:0000259" key="12">
    <source>
        <dbReference type="PROSITE" id="PS51350"/>
    </source>
</evidence>
<comment type="caution">
    <text evidence="13">The sequence shown here is derived from an EMBL/GenBank/DDBJ whole genome shotgun (WGS) entry which is preliminary data.</text>
</comment>
<evidence type="ECO:0000256" key="3">
    <source>
        <dbReference type="ARBA" id="ARBA00015565"/>
    </source>
</evidence>
<evidence type="ECO:0000256" key="2">
    <source>
        <dbReference type="ARBA" id="ARBA00004496"/>
    </source>
</evidence>
<organism evidence="13 14">
    <name type="scientific">Vibrio paucivorans</name>
    <dbReference type="NCBI Taxonomy" id="2829489"/>
    <lineage>
        <taxon>Bacteria</taxon>
        <taxon>Pseudomonadati</taxon>
        <taxon>Pseudomonadota</taxon>
        <taxon>Gammaproteobacteria</taxon>
        <taxon>Vibrionales</taxon>
        <taxon>Vibrionaceae</taxon>
        <taxon>Vibrio</taxon>
    </lineage>
</organism>
<evidence type="ECO:0000256" key="7">
    <source>
        <dbReference type="ARBA" id="ARBA00022597"/>
    </source>
</evidence>
<comment type="subcellular location">
    <subcellularLocation>
        <location evidence="2">Cytoplasm</location>
    </subcellularLocation>
</comment>
<dbReference type="InterPro" id="IPR035895">
    <property type="entry name" value="HPr-like_sf"/>
</dbReference>
<dbReference type="Pfam" id="PF00359">
    <property type="entry name" value="PTS_EIIA_2"/>
    <property type="match status" value="1"/>
</dbReference>
<dbReference type="GO" id="GO:0090563">
    <property type="term" value="F:protein-phosphocysteine-sugar phosphotransferase activity"/>
    <property type="evidence" value="ECO:0007669"/>
    <property type="project" value="TreeGrafter"/>
</dbReference>
<evidence type="ECO:0000313" key="13">
    <source>
        <dbReference type="EMBL" id="MCW8335537.1"/>
    </source>
</evidence>
<evidence type="ECO:0000256" key="8">
    <source>
        <dbReference type="ARBA" id="ARBA00022679"/>
    </source>
</evidence>
<dbReference type="SUPFAM" id="SSF55804">
    <property type="entry name" value="Phoshotransferase/anion transport protein"/>
    <property type="match status" value="2"/>
</dbReference>
<keyword evidence="7" id="KW-0762">Sugar transport</keyword>
<dbReference type="Gene3D" id="3.30.1340.10">
    <property type="entry name" value="HPr-like"/>
    <property type="match status" value="1"/>
</dbReference>
<name>A0A9X3CGN1_9VIBR</name>
<evidence type="ECO:0000256" key="10">
    <source>
        <dbReference type="ARBA" id="ARBA00022777"/>
    </source>
</evidence>
<dbReference type="SUPFAM" id="SSF55594">
    <property type="entry name" value="HPr-like"/>
    <property type="match status" value="1"/>
</dbReference>
<dbReference type="GO" id="GO:0005737">
    <property type="term" value="C:cytoplasm"/>
    <property type="evidence" value="ECO:0007669"/>
    <property type="project" value="UniProtKB-SubCell"/>
</dbReference>
<proteinExistence type="predicted"/>
<dbReference type="InterPro" id="IPR002178">
    <property type="entry name" value="PTS_EIIA_type-2_dom"/>
</dbReference>
<keyword evidence="10" id="KW-0418">Kinase</keyword>
<dbReference type="PROSITE" id="PS51350">
    <property type="entry name" value="PTS_HPR_DOM"/>
    <property type="match status" value="1"/>
</dbReference>
<dbReference type="EMBL" id="JAKRRX010000121">
    <property type="protein sequence ID" value="MCW8335537.1"/>
    <property type="molecule type" value="Genomic_DNA"/>
</dbReference>
<keyword evidence="5" id="KW-0963">Cytoplasm</keyword>
<protein>
    <recommendedName>
        <fullName evidence="3">Multiphosphoryl transfer protein</fullName>
    </recommendedName>
</protein>
<dbReference type="PRINTS" id="PR00107">
    <property type="entry name" value="PHOSPHOCPHPR"/>
</dbReference>
<keyword evidence="14" id="KW-1185">Reference proteome</keyword>
<dbReference type="Pfam" id="PF00381">
    <property type="entry name" value="PTS-HPr"/>
    <property type="match status" value="1"/>
</dbReference>